<dbReference type="Proteomes" id="UP001163223">
    <property type="component" value="Chromosome"/>
</dbReference>
<sequence length="475" mass="52741">MSLPHASGHSSAASASASSPTSAARAFRPPAPVPPEAPRRTVSFVLAAARNPLEIWSRRAFREPVSRADWLGVPTFTINDPALIRHCLVDNARNYAMQPLRQRLLRPILRDGLLTAEGELWRRTRRAMAPVFTPKNILGFAPVMRARTEGFAERLMARDGETVDLSFQMTLLTYDILQATLFSDDIAGEPQAFARSMERTIAQMGRVDPLDILNAPAFLPRLGRLAARGAQEHLRQVIRATAEKRRALLAADPERAPNDFLTLLLKTDGLSEAEIEDNIVTFIGAGHETTARALGWTLYLLSQAPEERAAVEAEVDALLPELPDPATWLDRLPRTRAALEEAMRFYPPAPSLNRTAIAADSFGSTDIPAGSTVLFLPWILHRHETLWEAPDEFRPARFLPENRGRIDRFQYLPFGAGPRVCIGASFALQEGVIALAGLVRRLRFHHAGTRAPYPVQRITIQPRGGLPMRIERRPN</sequence>
<gene>
    <name evidence="1" type="ORF">OXU80_06850</name>
</gene>
<name>A0ACD4NST8_9HYPH</name>
<evidence type="ECO:0000313" key="2">
    <source>
        <dbReference type="Proteomes" id="UP001163223"/>
    </source>
</evidence>
<reference evidence="1" key="1">
    <citation type="submission" date="2022-11" db="EMBL/GenBank/DDBJ databases">
        <title>beta-Carotene-producing bacterium, Jeongeuplla avenae sp. nov., alleviates the salt stress of Arabidopsis seedlings.</title>
        <authorList>
            <person name="Jiang L."/>
            <person name="Lee J."/>
        </authorList>
    </citation>
    <scope>NUCLEOTIDE SEQUENCE</scope>
    <source>
        <strain evidence="1">DY_R2A_6</strain>
    </source>
</reference>
<organism evidence="1 2">
    <name type="scientific">Antarcticirhabdus aurantiaca</name>
    <dbReference type="NCBI Taxonomy" id="2606717"/>
    <lineage>
        <taxon>Bacteria</taxon>
        <taxon>Pseudomonadati</taxon>
        <taxon>Pseudomonadota</taxon>
        <taxon>Alphaproteobacteria</taxon>
        <taxon>Hyphomicrobiales</taxon>
        <taxon>Aurantimonadaceae</taxon>
        <taxon>Antarcticirhabdus</taxon>
    </lineage>
</organism>
<proteinExistence type="predicted"/>
<protein>
    <submittedName>
        <fullName evidence="1">Cytochrome P450</fullName>
    </submittedName>
</protein>
<accession>A0ACD4NST8</accession>
<dbReference type="EMBL" id="CP113520">
    <property type="protein sequence ID" value="WAJ29926.1"/>
    <property type="molecule type" value="Genomic_DNA"/>
</dbReference>
<keyword evidence="2" id="KW-1185">Reference proteome</keyword>
<evidence type="ECO:0000313" key="1">
    <source>
        <dbReference type="EMBL" id="WAJ29926.1"/>
    </source>
</evidence>